<keyword evidence="4" id="KW-0862">Zinc</keyword>
<dbReference type="GO" id="GO:0030544">
    <property type="term" value="F:Hsp70 protein binding"/>
    <property type="evidence" value="ECO:0007669"/>
    <property type="project" value="InterPro"/>
</dbReference>
<dbReference type="InterPro" id="IPR044713">
    <property type="entry name" value="DNJA1/2-like"/>
</dbReference>
<dbReference type="InterPro" id="IPR002939">
    <property type="entry name" value="DnaJ_C"/>
</dbReference>
<sequence length="378" mass="42825">MNGGSKDDTLYKELELDRNASSLDIKKSWKKLALKHHPDKGGDSEKFTKLQTAYEILSDPEKRQKYDQFGMDGVSDTSMNQTNHSDIFDMFFGGRRQHQSQRRRKAKDKVFHLKVTLDDLYNGKKKKVAITRKKIVGEPKACDACNGTGRIKQRVVFGPGMIQEIHQGCQYCSGLGKSYKFENEKKEVTIEIEPGMSNDTKIRFQSYGDDIPNVENGDIVFCFDVQKHDNFARKGDNLFVKLTITLSEALTGCCFDIKHLDNRLINIKSHENSIIGLPKNGGIPLRCISNEGMPIIRKNGQKGKLIVAFIIEFPVSINPTKQEDLKNILPKAIHKSKPNDNEPLYLEEVDSKLFNELNKTERRGNYDDSSDGIGCAQM</sequence>
<dbReference type="SUPFAM" id="SSF46565">
    <property type="entry name" value="Chaperone J-domain"/>
    <property type="match status" value="1"/>
</dbReference>
<evidence type="ECO:0000259" key="5">
    <source>
        <dbReference type="PROSITE" id="PS50076"/>
    </source>
</evidence>
<keyword evidence="1" id="KW-0479">Metal-binding</keyword>
<dbReference type="SMART" id="SM00271">
    <property type="entry name" value="DnaJ"/>
    <property type="match status" value="1"/>
</dbReference>
<organism evidence="6">
    <name type="scientific">viral metagenome</name>
    <dbReference type="NCBI Taxonomy" id="1070528"/>
    <lineage>
        <taxon>unclassified sequences</taxon>
        <taxon>metagenomes</taxon>
        <taxon>organismal metagenomes</taxon>
    </lineage>
</organism>
<dbReference type="PANTHER" id="PTHR43888">
    <property type="entry name" value="DNAJ-LIKE-2, ISOFORM A-RELATED"/>
    <property type="match status" value="1"/>
</dbReference>
<dbReference type="CDD" id="cd06257">
    <property type="entry name" value="DnaJ"/>
    <property type="match status" value="1"/>
</dbReference>
<evidence type="ECO:0000256" key="2">
    <source>
        <dbReference type="ARBA" id="ARBA00022737"/>
    </source>
</evidence>
<dbReference type="CDD" id="cd10747">
    <property type="entry name" value="DnaJ_C"/>
    <property type="match status" value="1"/>
</dbReference>
<dbReference type="InterPro" id="IPR008971">
    <property type="entry name" value="HSP40/DnaJ_pept-bd"/>
</dbReference>
<dbReference type="Gene3D" id="1.10.287.110">
    <property type="entry name" value="DnaJ domain"/>
    <property type="match status" value="1"/>
</dbReference>
<dbReference type="AlphaFoldDB" id="A0A6C0L0R8"/>
<feature type="domain" description="J" evidence="5">
    <location>
        <begin position="9"/>
        <end position="70"/>
    </location>
</feature>
<evidence type="ECO:0000313" key="6">
    <source>
        <dbReference type="EMBL" id="QHU23016.1"/>
    </source>
</evidence>
<dbReference type="GO" id="GO:0051082">
    <property type="term" value="F:unfolded protein binding"/>
    <property type="evidence" value="ECO:0007669"/>
    <property type="project" value="InterPro"/>
</dbReference>
<evidence type="ECO:0000256" key="1">
    <source>
        <dbReference type="ARBA" id="ARBA00022723"/>
    </source>
</evidence>
<dbReference type="Gene3D" id="2.60.260.20">
    <property type="entry name" value="Urease metallochaperone UreE, N-terminal domain"/>
    <property type="match status" value="2"/>
</dbReference>
<proteinExistence type="predicted"/>
<evidence type="ECO:0000256" key="3">
    <source>
        <dbReference type="ARBA" id="ARBA00022771"/>
    </source>
</evidence>
<dbReference type="SUPFAM" id="SSF57938">
    <property type="entry name" value="DnaJ/Hsp40 cysteine-rich domain"/>
    <property type="match status" value="1"/>
</dbReference>
<dbReference type="Pfam" id="PF01556">
    <property type="entry name" value="DnaJ_C"/>
    <property type="match status" value="1"/>
</dbReference>
<reference evidence="6" key="1">
    <citation type="journal article" date="2020" name="Nature">
        <title>Giant virus diversity and host interactions through global metagenomics.</title>
        <authorList>
            <person name="Schulz F."/>
            <person name="Roux S."/>
            <person name="Paez-Espino D."/>
            <person name="Jungbluth S."/>
            <person name="Walsh D.A."/>
            <person name="Denef V.J."/>
            <person name="McMahon K.D."/>
            <person name="Konstantinidis K.T."/>
            <person name="Eloe-Fadrosh E.A."/>
            <person name="Kyrpides N.C."/>
            <person name="Woyke T."/>
        </authorList>
    </citation>
    <scope>NUCLEOTIDE SEQUENCE</scope>
    <source>
        <strain evidence="6">GVMAG-S-ERX555907-63</strain>
    </source>
</reference>
<dbReference type="PROSITE" id="PS00636">
    <property type="entry name" value="DNAJ_1"/>
    <property type="match status" value="1"/>
</dbReference>
<evidence type="ECO:0000256" key="4">
    <source>
        <dbReference type="ARBA" id="ARBA00022833"/>
    </source>
</evidence>
<dbReference type="InterPro" id="IPR001623">
    <property type="entry name" value="DnaJ_domain"/>
</dbReference>
<dbReference type="SUPFAM" id="SSF49493">
    <property type="entry name" value="HSP40/DnaJ peptide-binding domain"/>
    <property type="match status" value="2"/>
</dbReference>
<dbReference type="PROSITE" id="PS50076">
    <property type="entry name" value="DNAJ_2"/>
    <property type="match status" value="1"/>
</dbReference>
<dbReference type="PRINTS" id="PR00625">
    <property type="entry name" value="JDOMAIN"/>
</dbReference>
<dbReference type="Pfam" id="PF00226">
    <property type="entry name" value="DnaJ"/>
    <property type="match status" value="1"/>
</dbReference>
<dbReference type="FunFam" id="2.60.260.20:FF:000003">
    <property type="entry name" value="DnaJ subfamily A member 2"/>
    <property type="match status" value="1"/>
</dbReference>
<dbReference type="InterPro" id="IPR036869">
    <property type="entry name" value="J_dom_sf"/>
</dbReference>
<dbReference type="GO" id="GO:0006457">
    <property type="term" value="P:protein folding"/>
    <property type="evidence" value="ECO:0007669"/>
    <property type="project" value="InterPro"/>
</dbReference>
<keyword evidence="3" id="KW-0863">Zinc-finger</keyword>
<name>A0A6C0L0R8_9ZZZZ</name>
<protein>
    <recommendedName>
        <fullName evidence="5">J domain-containing protein</fullName>
    </recommendedName>
</protein>
<dbReference type="GO" id="GO:0008270">
    <property type="term" value="F:zinc ion binding"/>
    <property type="evidence" value="ECO:0007669"/>
    <property type="project" value="UniProtKB-KW"/>
</dbReference>
<dbReference type="InterPro" id="IPR036410">
    <property type="entry name" value="HSP_DnaJ_Cys-rich_dom_sf"/>
</dbReference>
<dbReference type="EMBL" id="MN741021">
    <property type="protein sequence ID" value="QHU23016.1"/>
    <property type="molecule type" value="Genomic_DNA"/>
</dbReference>
<accession>A0A6C0L0R8</accession>
<keyword evidence="2" id="KW-0677">Repeat</keyword>
<dbReference type="InterPro" id="IPR018253">
    <property type="entry name" value="DnaJ_domain_CS"/>
</dbReference>